<accession>A0A336M325</accession>
<name>A0A336M325_CULSO</name>
<dbReference type="VEuPathDB" id="VectorBase:CSON011160"/>
<dbReference type="EMBL" id="UFQT01000478">
    <property type="protein sequence ID" value="SSX24652.1"/>
    <property type="molecule type" value="Genomic_DNA"/>
</dbReference>
<reference evidence="1" key="1">
    <citation type="submission" date="2018-07" db="EMBL/GenBank/DDBJ databases">
        <authorList>
            <person name="Quirk P.G."/>
            <person name="Krulwich T.A."/>
        </authorList>
    </citation>
    <scope>NUCLEOTIDE SEQUENCE</scope>
</reference>
<dbReference type="OMA" id="KMPNQDP"/>
<proteinExistence type="predicted"/>
<dbReference type="AlphaFoldDB" id="A0A336M325"/>
<gene>
    <name evidence="1" type="primary">CSON011160</name>
</gene>
<evidence type="ECO:0000313" key="1">
    <source>
        <dbReference type="EMBL" id="SSX24652.1"/>
    </source>
</evidence>
<organism evidence="1">
    <name type="scientific">Culicoides sonorensis</name>
    <name type="common">Biting midge</name>
    <dbReference type="NCBI Taxonomy" id="179676"/>
    <lineage>
        <taxon>Eukaryota</taxon>
        <taxon>Metazoa</taxon>
        <taxon>Ecdysozoa</taxon>
        <taxon>Arthropoda</taxon>
        <taxon>Hexapoda</taxon>
        <taxon>Insecta</taxon>
        <taxon>Pterygota</taxon>
        <taxon>Neoptera</taxon>
        <taxon>Endopterygota</taxon>
        <taxon>Diptera</taxon>
        <taxon>Nematocera</taxon>
        <taxon>Chironomoidea</taxon>
        <taxon>Ceratopogonidae</taxon>
        <taxon>Ceratopogoninae</taxon>
        <taxon>Culicoides</taxon>
        <taxon>Monoculicoides</taxon>
    </lineage>
</organism>
<sequence>MTENVQNPPEEFESNENATIQKVDSDENIFKTTEKISALDIAWNFEDASADAALTEYKKYGLRYKDLASLEEKDLELMGIKSEEVRARMIHDFKHLPNQEPGFEEVLSKTDMDEYSSNVLSNISEHINNLKTALLVAQTKFNVNPPEDVLILDEKIYGSDLVLKTIDKMMHHCDEIHYMVEEMVSEKLDTVQKSPGTCTKIVKSIFWIGAVIATSYAGVKFIRGKFK</sequence>
<protein>
    <submittedName>
        <fullName evidence="1">CSON011160 protein</fullName>
    </submittedName>
</protein>